<evidence type="ECO:0000313" key="3">
    <source>
        <dbReference type="Proteomes" id="UP000220158"/>
    </source>
</evidence>
<dbReference type="KEGG" id="prel:PRELSG_0908400"/>
<dbReference type="RefSeq" id="XP_028532989.1">
    <property type="nucleotide sequence ID" value="XM_028676507.1"/>
</dbReference>
<keyword evidence="1" id="KW-0175">Coiled coil</keyword>
<dbReference type="EMBL" id="LN835304">
    <property type="protein sequence ID" value="CRG99984.1"/>
    <property type="molecule type" value="Genomic_DNA"/>
</dbReference>
<evidence type="ECO:0000313" key="2">
    <source>
        <dbReference type="EMBL" id="CRG99984.1"/>
    </source>
</evidence>
<proteinExistence type="predicted"/>
<dbReference type="Proteomes" id="UP000220158">
    <property type="component" value="Chromosome 9"/>
</dbReference>
<gene>
    <name evidence="2" type="ORF">PRELSG_0908400</name>
</gene>
<evidence type="ECO:0000256" key="1">
    <source>
        <dbReference type="SAM" id="Coils"/>
    </source>
</evidence>
<dbReference type="VEuPathDB" id="PlasmoDB:PRELSG_0908400"/>
<protein>
    <submittedName>
        <fullName evidence="2">Uncharacterized protein</fullName>
    </submittedName>
</protein>
<organism evidence="2 3">
    <name type="scientific">Plasmodium relictum</name>
    <dbReference type="NCBI Taxonomy" id="85471"/>
    <lineage>
        <taxon>Eukaryota</taxon>
        <taxon>Sar</taxon>
        <taxon>Alveolata</taxon>
        <taxon>Apicomplexa</taxon>
        <taxon>Aconoidasida</taxon>
        <taxon>Haemosporida</taxon>
        <taxon>Plasmodiidae</taxon>
        <taxon>Plasmodium</taxon>
        <taxon>Plasmodium (Haemamoeba)</taxon>
    </lineage>
</organism>
<keyword evidence="3" id="KW-1185">Reference proteome</keyword>
<dbReference type="OrthoDB" id="370356at2759"/>
<feature type="coiled-coil region" evidence="1">
    <location>
        <begin position="53"/>
        <end position="80"/>
    </location>
</feature>
<name>A0A1J1H966_PLARL</name>
<accession>A0A1J1H966</accession>
<reference evidence="2 3" key="1">
    <citation type="submission" date="2015-04" db="EMBL/GenBank/DDBJ databases">
        <authorList>
            <consortium name="Pathogen Informatics"/>
        </authorList>
    </citation>
    <scope>NUCLEOTIDE SEQUENCE [LARGE SCALE GENOMIC DNA]</scope>
    <source>
        <strain evidence="2 3">SGS1</strain>
    </source>
</reference>
<dbReference type="GeneID" id="39736096"/>
<sequence length="187" mass="22989">MKKHKSNLKVQDLEKSLRRKGKIKTIYEKHNDLEFISIIDKKINYIWNYINNIDDIVSDNEFLEEELKEKIEKKKSVKQIDDFDEICYYNKNLSNHINIQKIRKALYHFNIKVNIEDIIKMFLYYTNNDYFKKIMRNDIYSNDYVEKKKEEKAFDSLNINDLYINYEMFKYIFLHIDLNIENNGQIW</sequence>
<dbReference type="AlphaFoldDB" id="A0A1J1H966"/>